<reference evidence="2 3" key="3">
    <citation type="journal article" date="2011" name="PLoS ONE">
        <title>The Complete Genome Sequence of 'Candidatus Liberibacter solanacearum', the Bacterium Associated with Potato Zebra Chip Disease.</title>
        <authorList>
            <person name="Lin H."/>
            <person name="Lou B."/>
            <person name="Glynn J.M."/>
            <person name="Doddapaneni H."/>
            <person name="Civerolo E.L."/>
            <person name="Chen C."/>
            <person name="Duan Y."/>
            <person name="Zhou L."/>
            <person name="Vahling C.M."/>
        </authorList>
    </citation>
    <scope>NUCLEOTIDE SEQUENCE [LARGE SCALE GENOMIC DNA]</scope>
    <source>
        <strain evidence="2 3">CLso-ZC1</strain>
    </source>
</reference>
<protein>
    <recommendedName>
        <fullName evidence="1">DUF4145 domain-containing protein</fullName>
    </recommendedName>
</protein>
<dbReference type="RefSeq" id="WP_013462210.1">
    <property type="nucleotide sequence ID" value="NC_014774.1"/>
</dbReference>
<evidence type="ECO:0000313" key="2">
    <source>
        <dbReference type="EMBL" id="ADR52554.1"/>
    </source>
</evidence>
<dbReference type="InterPro" id="IPR025285">
    <property type="entry name" value="DUF4145"/>
</dbReference>
<dbReference type="EMBL" id="CP002371">
    <property type="protein sequence ID" value="ADR52554.1"/>
    <property type="molecule type" value="Genomic_DNA"/>
</dbReference>
<evidence type="ECO:0000259" key="1">
    <source>
        <dbReference type="Pfam" id="PF13643"/>
    </source>
</evidence>
<organism evidence="2 3">
    <name type="scientific">Liberibacter solanacearum (strain CLso-ZC1)</name>
    <dbReference type="NCBI Taxonomy" id="658172"/>
    <lineage>
        <taxon>Bacteria</taxon>
        <taxon>Pseudomonadati</taxon>
        <taxon>Pseudomonadota</taxon>
        <taxon>Alphaproteobacteria</taxon>
        <taxon>Hyphomicrobiales</taxon>
        <taxon>Rhizobiaceae</taxon>
        <taxon>Liberibacter</taxon>
    </lineage>
</organism>
<feature type="domain" description="DUF4145" evidence="1">
    <location>
        <begin position="129"/>
        <end position="220"/>
    </location>
</feature>
<dbReference type="GeneID" id="96886618"/>
<sequence>MLIWESSDSDIWYGHCYEQKPSYDMSYVGVAKYIKDDDDLSAYAVGACRSCGNLSLFLFKEMLYEELCIKENYIQNINRHIDAPRIITAPMINERMFTVIPKPTILIESAQGWPEEVINNMLSAKELMVKNNPRYASVILSACRTALETAIKNITDDQGKAIDFSNNINLKNKIKSLREQNLITRELYEWSNHIRLAGNKAVHEGEAHIEDANECFEFVHLFCHILFTLPALIEQNKLINSDKSTE</sequence>
<proteinExistence type="predicted"/>
<dbReference type="HOGENOM" id="CLU_1127999_0_0_5"/>
<dbReference type="eggNOG" id="ENOG5032USR">
    <property type="taxonomic scope" value="Bacteria"/>
</dbReference>
<reference key="2">
    <citation type="submission" date="2010-11" db="EMBL/GenBank/DDBJ databases">
        <authorList>
            <person name="Lin H."/>
            <person name="Doddapaneni H.V."/>
            <person name="Lou B."/>
            <person name="Civerolo E.L."/>
            <person name="Chen C."/>
            <person name="Duan Y."/>
            <person name="Zhou L."/>
            <person name="Glynn J."/>
        </authorList>
    </citation>
    <scope>NUCLEOTIDE SEQUENCE</scope>
    <source>
        <strain>CLso-ZC1</strain>
    </source>
</reference>
<dbReference type="Proteomes" id="UP000007038">
    <property type="component" value="Chromosome"/>
</dbReference>
<name>E4UB75_LIBSC</name>
<gene>
    <name evidence="2" type="ordered locus">CKC_04025</name>
</gene>
<dbReference type="Pfam" id="PF13643">
    <property type="entry name" value="DUF4145"/>
    <property type="match status" value="1"/>
</dbReference>
<evidence type="ECO:0000313" key="3">
    <source>
        <dbReference type="Proteomes" id="UP000007038"/>
    </source>
</evidence>
<dbReference type="KEGG" id="lso:CKC_04025"/>
<dbReference type="AlphaFoldDB" id="E4UB75"/>
<accession>E4UB75</accession>
<reference evidence="3" key="1">
    <citation type="submission" date="2010-11" db="EMBL/GenBank/DDBJ databases">
        <title>Complete genome sequence of Candidatus Liberibacter solanacearum CLso-ZC1.</title>
        <authorList>
            <person name="Lin H."/>
            <person name="Doddapaneni H.V."/>
            <person name="Lou B."/>
            <person name="Civerolo E.L."/>
            <person name="Chen C."/>
            <person name="Duan Y."/>
            <person name="Zhou L."/>
            <person name="Glynn J."/>
        </authorList>
    </citation>
    <scope>NUCLEOTIDE SEQUENCE [LARGE SCALE GENOMIC DNA]</scope>
    <source>
        <strain evidence="3">CLso-ZC1</strain>
    </source>
</reference>